<protein>
    <submittedName>
        <fullName evidence="2">Uncharacterized protein</fullName>
    </submittedName>
</protein>
<dbReference type="STRING" id="1324350.AOY20_09715"/>
<dbReference type="AlphaFoldDB" id="A0A0N9WEL9"/>
<gene>
    <name evidence="2" type="ORF">AOY20_09715</name>
</gene>
<proteinExistence type="predicted"/>
<organism evidence="2 3">
    <name type="scientific">Acinetobacter equi</name>
    <dbReference type="NCBI Taxonomy" id="1324350"/>
    <lineage>
        <taxon>Bacteria</taxon>
        <taxon>Pseudomonadati</taxon>
        <taxon>Pseudomonadota</taxon>
        <taxon>Gammaproteobacteria</taxon>
        <taxon>Moraxellales</taxon>
        <taxon>Moraxellaceae</taxon>
        <taxon>Acinetobacter</taxon>
    </lineage>
</organism>
<feature type="transmembrane region" description="Helical" evidence="1">
    <location>
        <begin position="260"/>
        <end position="283"/>
    </location>
</feature>
<dbReference type="OrthoDB" id="6621581at2"/>
<feature type="transmembrane region" description="Helical" evidence="1">
    <location>
        <begin position="125"/>
        <end position="142"/>
    </location>
</feature>
<feature type="transmembrane region" description="Helical" evidence="1">
    <location>
        <begin position="163"/>
        <end position="186"/>
    </location>
</feature>
<keyword evidence="1" id="KW-0472">Membrane</keyword>
<feature type="transmembrane region" description="Helical" evidence="1">
    <location>
        <begin position="92"/>
        <end position="119"/>
    </location>
</feature>
<keyword evidence="1" id="KW-1133">Transmembrane helix</keyword>
<name>A0A0N9WEL9_9GAMM</name>
<sequence length="334" mass="39703">MNPNYLDFIRFQDKRIIPFIYGILFIVLGFYWKNNNYSLTQQDVWIVGGILAIMLFNFIYELKAYWAYSYLLGRVDFHDLKERSSFFVDKSILFRPTTVSVFSVLLFALIVYCSTIIMPPIYSTILLYLIAPFIIYLILRCLRPIYIQQLLNSVSSGIRYKNLYHHVIYSVLLIFLLNILSISPLAKNADFSLADGFFSARLIIAMTILCSIVLVINLIFLKASKRYIFLGRIFLKEFDFNFPEQIPFINFHAKPIVIRLLLLLLVLFVWIMCVSTVLSFLQWSVIFEVYFILCFLPCLVYYFLQTYWHWHTELMMACDMYFRYEEIKKRKEAN</sequence>
<evidence type="ECO:0000313" key="3">
    <source>
        <dbReference type="Proteomes" id="UP000064939"/>
    </source>
</evidence>
<evidence type="ECO:0000256" key="1">
    <source>
        <dbReference type="SAM" id="Phobius"/>
    </source>
</evidence>
<keyword evidence="1" id="KW-0812">Transmembrane</keyword>
<reference evidence="2 3" key="1">
    <citation type="journal article" date="2015" name="Int. J. Syst. Evol. Microbiol.">
        <title>Acinetobacter equi sp. nov. isolated from horse faeces.</title>
        <authorList>
            <person name="Poppel M.T."/>
            <person name="Skiebe E."/>
            <person name="Laue M."/>
            <person name="Bergmann H."/>
            <person name="Ebersberger I."/>
            <person name="Garn T."/>
            <person name="Fruth A."/>
            <person name="Baumgardt S."/>
            <person name="Busse H.J."/>
            <person name="Wilharm G."/>
        </authorList>
    </citation>
    <scope>NUCLEOTIDE SEQUENCE [LARGE SCALE GENOMIC DNA]</scope>
    <source>
        <strain evidence="2 3">114</strain>
    </source>
</reference>
<feature type="transmembrane region" description="Helical" evidence="1">
    <location>
        <begin position="44"/>
        <end position="71"/>
    </location>
</feature>
<dbReference type="Proteomes" id="UP000064939">
    <property type="component" value="Chromosome"/>
</dbReference>
<dbReference type="KEGG" id="aei:AOY20_09715"/>
<keyword evidence="3" id="KW-1185">Reference proteome</keyword>
<feature type="transmembrane region" description="Helical" evidence="1">
    <location>
        <begin position="198"/>
        <end position="220"/>
    </location>
</feature>
<feature type="transmembrane region" description="Helical" evidence="1">
    <location>
        <begin position="289"/>
        <end position="310"/>
    </location>
</feature>
<evidence type="ECO:0000313" key="2">
    <source>
        <dbReference type="EMBL" id="ALH95784.1"/>
    </source>
</evidence>
<dbReference type="EMBL" id="CP012808">
    <property type="protein sequence ID" value="ALH95784.1"/>
    <property type="molecule type" value="Genomic_DNA"/>
</dbReference>
<accession>A0A0N9WEL9</accession>
<feature type="transmembrane region" description="Helical" evidence="1">
    <location>
        <begin position="16"/>
        <end position="32"/>
    </location>
</feature>